<dbReference type="PANTHER" id="PTHR10027">
    <property type="entry name" value="CALCIUM-ACTIVATED POTASSIUM CHANNEL ALPHA CHAIN"/>
    <property type="match status" value="1"/>
</dbReference>
<feature type="domain" description="Calcium-activated potassium channel BK alpha subunit" evidence="12">
    <location>
        <begin position="525"/>
        <end position="619"/>
    </location>
</feature>
<evidence type="ECO:0000313" key="15">
    <source>
        <dbReference type="Proteomes" id="UP000219799"/>
    </source>
</evidence>
<feature type="transmembrane region" description="Helical" evidence="11">
    <location>
        <begin position="243"/>
        <end position="261"/>
    </location>
</feature>
<feature type="transmembrane region" description="Helical" evidence="11">
    <location>
        <begin position="323"/>
        <end position="341"/>
    </location>
</feature>
<evidence type="ECO:0000259" key="12">
    <source>
        <dbReference type="Pfam" id="PF03493"/>
    </source>
</evidence>
<dbReference type="SUPFAM" id="SSF81324">
    <property type="entry name" value="Voltage-gated potassium channels"/>
    <property type="match status" value="1"/>
</dbReference>
<dbReference type="GO" id="GO:0005267">
    <property type="term" value="F:potassium channel activity"/>
    <property type="evidence" value="ECO:0007669"/>
    <property type="project" value="UniProtKB-KW"/>
</dbReference>
<dbReference type="VEuPathDB" id="PlasmoDB:PmUG01_12051400"/>
<keyword evidence="10 14" id="KW-0407">Ion channel</keyword>
<proteinExistence type="predicted"/>
<gene>
    <name evidence="14" type="primary">PmlGA01_120045000</name>
    <name evidence="14" type="ORF">PMLGA01_120045000</name>
</gene>
<accession>A0A1C3L183</accession>
<keyword evidence="8" id="KW-0406">Ion transport</keyword>
<evidence type="ECO:0000256" key="3">
    <source>
        <dbReference type="ARBA" id="ARBA00022538"/>
    </source>
</evidence>
<evidence type="ECO:0000313" key="14">
    <source>
        <dbReference type="EMBL" id="SBT80284.1"/>
    </source>
</evidence>
<feature type="transmembrane region" description="Helical" evidence="11">
    <location>
        <begin position="218"/>
        <end position="237"/>
    </location>
</feature>
<feature type="transmembrane region" description="Helical" evidence="11">
    <location>
        <begin position="21"/>
        <end position="38"/>
    </location>
</feature>
<sequence length="1404" mass="167461">MKRGLLSIYDIFFLVKNISKYFLIFLNGLYIMKLLYNSNNSVNFISGVICIIIGLTLKIILLAIYCIFFMDIYIFKECKRKNFLTLFNLNKINRNLNATMVESDDFEYKKLIKEFFFQNAYYALKKKHKTLELYMLKIYNSIFNYYLCNIRDILYAVIWYISLYYWRRDKYDIIWSFDKIPEYIYEILIILLSSSYIDLIMIILSYNKSKFYVMKSKLLIDLFFSAPSIFFFSNYIFVIDNKIDVYFVMGFLRNIKIFLNVSYTRVEQNSLLTHTEIKIIRIVLGVLLLCNAFASTIYTIQAIHPYNLKHGNFSYFLNSYLDYFYFSIISISTVGYGDIFPINKLSKVVCIFFIFWTFVWVPIQFNDLIISIFSKKNTYGKISMSRKKFILLIGDVEPHQLNIFLYESVAYGNKLKIHILTTYPISFYNEQIKIASHFCISLYIKNFDFNEKQITNLLYSVNAQNAYYLFLFSDKFNSGRYNIDTKTFTRLLILKNFLHGKKNAVIELRNKCVSNIVQSIGSENFIIVNLKQSLIAKNIKHPGFITLILNLFTAYDYDENSYNFDNIHSFTSIKYVREFNRGSRAKIFSFFVHENMVGLKFDKLFHKLYDSLGIILIGIETDTMNNTYKHRNKNIYFFKDKIANIIKKNQKKKKKKFKFIQLHLLNKYVNALNCIQHARNINRYNSSKKENGYDTGKLYKQRCIEKETNLLKIRDKDEYANTWKQYESNNDVWDRGTYETIHSQNCQHTGKIQRNNILMRKKNKLTKEEHSANICINISNNVVDNKMKRKHSIDSEKYLKDLKNLDYNRVQTKTNICRYDNNINKSNKKVECYLNLLGKNYAMKENDKCIVIANSKKVIKYLSKAKSLFWLFEIKSKKEDKISYDLKSVIKTEQTFSKDLPTNLKKNTRTVSSMKSKSLITKNENVTAINYHDLFNTYRISRIFTRKSYYFEKGFKKIISEEVENRHDSLNLKEHMNAKCNTYNYNTYKCNDNNTLNCYNNAVSSCFNYSYSRSCSKGNTNGYVNMEKQLYIKDDSINYMERRKKCPSFLKYNIIDNKPLNTYYSELLQKCDNNFYYKKKLKKKIFLNNYFMLNDPYNFRNREEILKKKKMNVKNFNSSLKKSAVACSYVEAREKYFVKNNKRILLIINYSSHIIQVIKRINKKYKFNIIILTHEIPSINICDLYEYHTVFIKCKSLDDYNLLNAGLVQADYILILPTEVSNIDEINETDMNNIILTRKIKHLLKKRKKTYYINNIITELINHSNVIFLEENKMIKLREKKFSYSDFFPYVNSSLFYSSNIICETMLYNFMTHHKSFTKFSVCNNTLKYLIKHISIIRLSNIIKYFDFSFKKVKTFRDIFYFLSQKNIITIALYRKGDKHIPFYIYTKPNEKCVLRFDDIIYIL</sequence>
<dbReference type="InterPro" id="IPR013099">
    <property type="entry name" value="K_chnl_dom"/>
</dbReference>
<feature type="domain" description="Potassium channel" evidence="13">
    <location>
        <begin position="286"/>
        <end position="371"/>
    </location>
</feature>
<comment type="subcellular location">
    <subcellularLocation>
        <location evidence="1">Membrane</location>
        <topology evidence="1">Multi-pass membrane protein</topology>
    </subcellularLocation>
</comment>
<evidence type="ECO:0000256" key="6">
    <source>
        <dbReference type="ARBA" id="ARBA00022958"/>
    </source>
</evidence>
<dbReference type="InterPro" id="IPR003929">
    <property type="entry name" value="K_chnl_BK_asu"/>
</dbReference>
<evidence type="ECO:0000256" key="2">
    <source>
        <dbReference type="ARBA" id="ARBA00022448"/>
    </source>
</evidence>
<evidence type="ECO:0000256" key="1">
    <source>
        <dbReference type="ARBA" id="ARBA00004141"/>
    </source>
</evidence>
<evidence type="ECO:0000256" key="7">
    <source>
        <dbReference type="ARBA" id="ARBA00022989"/>
    </source>
</evidence>
<keyword evidence="6" id="KW-0630">Potassium</keyword>
<feature type="transmembrane region" description="Helical" evidence="11">
    <location>
        <begin position="183"/>
        <end position="206"/>
    </location>
</feature>
<feature type="transmembrane region" description="Helical" evidence="11">
    <location>
        <begin position="44"/>
        <end position="74"/>
    </location>
</feature>
<name>A0A1C3L183_PLAMA</name>
<dbReference type="GO" id="GO:0016020">
    <property type="term" value="C:membrane"/>
    <property type="evidence" value="ECO:0007669"/>
    <property type="project" value="UniProtKB-SubCell"/>
</dbReference>
<protein>
    <submittedName>
        <fullName evidence="14">Potassium channel, putative</fullName>
    </submittedName>
</protein>
<evidence type="ECO:0000256" key="5">
    <source>
        <dbReference type="ARBA" id="ARBA00022826"/>
    </source>
</evidence>
<dbReference type="Gene3D" id="1.10.287.70">
    <property type="match status" value="1"/>
</dbReference>
<keyword evidence="5" id="KW-0631">Potassium channel</keyword>
<dbReference type="EMBL" id="LT594500">
    <property type="protein sequence ID" value="SBT80284.1"/>
    <property type="molecule type" value="Genomic_DNA"/>
</dbReference>
<keyword evidence="3" id="KW-0633">Potassium transport</keyword>
<reference evidence="14 15" key="1">
    <citation type="submission" date="2016-06" db="EMBL/GenBank/DDBJ databases">
        <authorList>
            <consortium name="Pathogen Informatics"/>
        </authorList>
    </citation>
    <scope>NUCLEOTIDE SEQUENCE [LARGE SCALE GENOMIC DNA]</scope>
    <source>
        <strain evidence="14">PmlGA01</strain>
    </source>
</reference>
<dbReference type="Pfam" id="PF07885">
    <property type="entry name" value="Ion_trans_2"/>
    <property type="match status" value="1"/>
</dbReference>
<evidence type="ECO:0000259" key="13">
    <source>
        <dbReference type="Pfam" id="PF07885"/>
    </source>
</evidence>
<evidence type="ECO:0000256" key="11">
    <source>
        <dbReference type="SAM" id="Phobius"/>
    </source>
</evidence>
<keyword evidence="9 11" id="KW-0472">Membrane</keyword>
<evidence type="ECO:0000256" key="10">
    <source>
        <dbReference type="ARBA" id="ARBA00023303"/>
    </source>
</evidence>
<feature type="transmembrane region" description="Helical" evidence="11">
    <location>
        <begin position="143"/>
        <end position="163"/>
    </location>
</feature>
<keyword evidence="2" id="KW-0813">Transport</keyword>
<feature type="transmembrane region" description="Helical" evidence="11">
    <location>
        <begin position="282"/>
        <end position="303"/>
    </location>
</feature>
<feature type="transmembrane region" description="Helical" evidence="11">
    <location>
        <begin position="348"/>
        <end position="365"/>
    </location>
</feature>
<dbReference type="InterPro" id="IPR047871">
    <property type="entry name" value="K_chnl_Slo-like"/>
</dbReference>
<dbReference type="Pfam" id="PF03493">
    <property type="entry name" value="BK_channel_a"/>
    <property type="match status" value="1"/>
</dbReference>
<dbReference type="PANTHER" id="PTHR10027:SF10">
    <property type="entry name" value="SLOWPOKE 2, ISOFORM D"/>
    <property type="match status" value="1"/>
</dbReference>
<keyword evidence="4 11" id="KW-0812">Transmembrane</keyword>
<organism evidence="14 15">
    <name type="scientific">Plasmodium malariae</name>
    <dbReference type="NCBI Taxonomy" id="5858"/>
    <lineage>
        <taxon>Eukaryota</taxon>
        <taxon>Sar</taxon>
        <taxon>Alveolata</taxon>
        <taxon>Apicomplexa</taxon>
        <taxon>Aconoidasida</taxon>
        <taxon>Haemosporida</taxon>
        <taxon>Plasmodiidae</taxon>
        <taxon>Plasmodium</taxon>
        <taxon>Plasmodium (Plasmodium)</taxon>
    </lineage>
</organism>
<dbReference type="Proteomes" id="UP000219799">
    <property type="component" value="Chromosome 12"/>
</dbReference>
<keyword evidence="7 11" id="KW-1133">Transmembrane helix</keyword>
<evidence type="ECO:0000256" key="9">
    <source>
        <dbReference type="ARBA" id="ARBA00023136"/>
    </source>
</evidence>
<evidence type="ECO:0000256" key="8">
    <source>
        <dbReference type="ARBA" id="ARBA00023065"/>
    </source>
</evidence>
<evidence type="ECO:0000256" key="4">
    <source>
        <dbReference type="ARBA" id="ARBA00022692"/>
    </source>
</evidence>